<evidence type="ECO:0000256" key="1">
    <source>
        <dbReference type="SAM" id="MobiDB-lite"/>
    </source>
</evidence>
<organism evidence="2 3">
    <name type="scientific">Romanomermis culicivorax</name>
    <name type="common">Nematode worm</name>
    <dbReference type="NCBI Taxonomy" id="13658"/>
    <lineage>
        <taxon>Eukaryota</taxon>
        <taxon>Metazoa</taxon>
        <taxon>Ecdysozoa</taxon>
        <taxon>Nematoda</taxon>
        <taxon>Enoplea</taxon>
        <taxon>Dorylaimia</taxon>
        <taxon>Mermithida</taxon>
        <taxon>Mermithoidea</taxon>
        <taxon>Mermithidae</taxon>
        <taxon>Romanomermis</taxon>
    </lineage>
</organism>
<keyword evidence="2" id="KW-1185">Reference proteome</keyword>
<dbReference type="AlphaFoldDB" id="A0A915KG83"/>
<dbReference type="WBParaSite" id="nRc.2.0.1.t37395-RA">
    <property type="protein sequence ID" value="nRc.2.0.1.t37395-RA"/>
    <property type="gene ID" value="nRc.2.0.1.g37395"/>
</dbReference>
<sequence length="246" mass="26363">MNCKATSVAFVAVGVWKTSDSINAHHETKKVSTENQSVEKYNRSTQKIQSDATFSTFLLLQKPRRQWASAILTIFAQFTRFTGLARVPVDARSPVYARLARRSLRAGVAVHAVLTPQAGRARRSILAGVALITRQTRRVAYGRHARRAAFAWYAVATQFPRLTFGALDARQAVAAIIAVDARNPGAPGCPGNPRCPGGQRLHPSCDRMIKSWRTIPGAPLLPGLPGIPGGPSTPGRPASPAGPGGQ</sequence>
<evidence type="ECO:0000313" key="2">
    <source>
        <dbReference type="Proteomes" id="UP000887565"/>
    </source>
</evidence>
<evidence type="ECO:0000313" key="3">
    <source>
        <dbReference type="WBParaSite" id="nRc.2.0.1.t37395-RA"/>
    </source>
</evidence>
<accession>A0A915KG83</accession>
<proteinExistence type="predicted"/>
<feature type="region of interest" description="Disordered" evidence="1">
    <location>
        <begin position="220"/>
        <end position="246"/>
    </location>
</feature>
<feature type="compositionally biased region" description="Low complexity" evidence="1">
    <location>
        <begin position="233"/>
        <end position="246"/>
    </location>
</feature>
<dbReference type="Proteomes" id="UP000887565">
    <property type="component" value="Unplaced"/>
</dbReference>
<name>A0A915KG83_ROMCU</name>
<protein>
    <submittedName>
        <fullName evidence="3">Uncharacterized protein</fullName>
    </submittedName>
</protein>
<reference evidence="3" key="1">
    <citation type="submission" date="2022-11" db="UniProtKB">
        <authorList>
            <consortium name="WormBaseParasite"/>
        </authorList>
    </citation>
    <scope>IDENTIFICATION</scope>
</reference>